<proteinExistence type="predicted"/>
<evidence type="ECO:0000313" key="2">
    <source>
        <dbReference type="EMBL" id="TBU35384.1"/>
    </source>
</evidence>
<dbReference type="AlphaFoldDB" id="A0A4Q9N443"/>
<keyword evidence="1" id="KW-1133">Transmembrane helix</keyword>
<protein>
    <submittedName>
        <fullName evidence="2">Uncharacterized protein</fullName>
    </submittedName>
</protein>
<gene>
    <name evidence="2" type="ORF">BD311DRAFT_743898</name>
</gene>
<accession>A0A4Q9N443</accession>
<organism evidence="2">
    <name type="scientific">Dichomitus squalens</name>
    <dbReference type="NCBI Taxonomy" id="114155"/>
    <lineage>
        <taxon>Eukaryota</taxon>
        <taxon>Fungi</taxon>
        <taxon>Dikarya</taxon>
        <taxon>Basidiomycota</taxon>
        <taxon>Agaricomycotina</taxon>
        <taxon>Agaricomycetes</taxon>
        <taxon>Polyporales</taxon>
        <taxon>Polyporaceae</taxon>
        <taxon>Dichomitus</taxon>
    </lineage>
</organism>
<keyword evidence="1" id="KW-0472">Membrane</keyword>
<dbReference type="EMBL" id="ML143386">
    <property type="protein sequence ID" value="TBU35384.1"/>
    <property type="molecule type" value="Genomic_DNA"/>
</dbReference>
<feature type="transmembrane region" description="Helical" evidence="1">
    <location>
        <begin position="6"/>
        <end position="25"/>
    </location>
</feature>
<name>A0A4Q9N443_9APHY</name>
<keyword evidence="1" id="KW-0812">Transmembrane</keyword>
<sequence length="65" mass="7052">MYTTHGLDHVGLPLAVVFCIIQGLLSDRLQAMTIFTIYTCTRTRSLPSAAVPLKSTFGAKASDDH</sequence>
<reference evidence="2" key="1">
    <citation type="submission" date="2019-01" db="EMBL/GenBank/DDBJ databases">
        <title>Draft genome sequences of three monokaryotic isolates of the white-rot basidiomycete fungus Dichomitus squalens.</title>
        <authorList>
            <consortium name="DOE Joint Genome Institute"/>
            <person name="Lopez S.C."/>
            <person name="Andreopoulos B."/>
            <person name="Pangilinan J."/>
            <person name="Lipzen A."/>
            <person name="Riley R."/>
            <person name="Ahrendt S."/>
            <person name="Ng V."/>
            <person name="Barry K."/>
            <person name="Daum C."/>
            <person name="Grigoriev I.V."/>
            <person name="Hilden K.S."/>
            <person name="Makela M.R."/>
            <person name="de Vries R.P."/>
        </authorList>
    </citation>
    <scope>NUCLEOTIDE SEQUENCE [LARGE SCALE GENOMIC DNA]</scope>
    <source>
        <strain evidence="2">OM18370.1</strain>
    </source>
</reference>
<dbReference type="Proteomes" id="UP000292957">
    <property type="component" value="Unassembled WGS sequence"/>
</dbReference>
<evidence type="ECO:0000256" key="1">
    <source>
        <dbReference type="SAM" id="Phobius"/>
    </source>
</evidence>